<keyword evidence="5" id="KW-1185">Reference proteome</keyword>
<keyword evidence="1" id="KW-1133">Transmembrane helix</keyword>
<protein>
    <recommendedName>
        <fullName evidence="6">Transmembrane protein</fullName>
    </recommendedName>
</protein>
<name>A0A5A7MRT3_9PROT</name>
<feature type="transmembrane region" description="Helical" evidence="1">
    <location>
        <begin position="106"/>
        <end position="123"/>
    </location>
</feature>
<evidence type="ECO:0000313" key="5">
    <source>
        <dbReference type="Proteomes" id="UP000325187"/>
    </source>
</evidence>
<dbReference type="Proteomes" id="UP000325187">
    <property type="component" value="Unassembled WGS sequence"/>
</dbReference>
<evidence type="ECO:0000256" key="1">
    <source>
        <dbReference type="SAM" id="Phobius"/>
    </source>
</evidence>
<evidence type="ECO:0000313" key="2">
    <source>
        <dbReference type="EMBL" id="GEQ97609.1"/>
    </source>
</evidence>
<dbReference type="AlphaFoldDB" id="A0A5A7MRT3"/>
<feature type="transmembrane region" description="Helical" evidence="1">
    <location>
        <begin position="36"/>
        <end position="60"/>
    </location>
</feature>
<organism evidence="2 4">
    <name type="scientific">Iodidimonas gelatinilytica</name>
    <dbReference type="NCBI Taxonomy" id="1236966"/>
    <lineage>
        <taxon>Bacteria</taxon>
        <taxon>Pseudomonadati</taxon>
        <taxon>Pseudomonadota</taxon>
        <taxon>Alphaproteobacteria</taxon>
        <taxon>Iodidimonadales</taxon>
        <taxon>Iodidimonadaceae</taxon>
        <taxon>Iodidimonas</taxon>
    </lineage>
</organism>
<proteinExistence type="predicted"/>
<accession>A0A5A7MRT3</accession>
<keyword evidence="1" id="KW-0812">Transmembrane</keyword>
<dbReference type="RefSeq" id="WP_150000054.1">
    <property type="nucleotide sequence ID" value="NZ_BKCL01000003.1"/>
</dbReference>
<dbReference type="EMBL" id="BKCM01000014">
    <property type="protein sequence ID" value="GER01921.1"/>
    <property type="molecule type" value="Genomic_DNA"/>
</dbReference>
<sequence length="128" mass="14213">MSTPLSLYKRRITIGFVLYTLAVFGANWMANSIEIPRLALVALALVPMIPALLVVHAILAFAKSWDEFQRKLAFEALLISVLVVGCGSFAWGFIEGIPDMPRLPAIWIMPALFGVYALARIFVSGRYR</sequence>
<keyword evidence="1" id="KW-0472">Membrane</keyword>
<evidence type="ECO:0000313" key="4">
    <source>
        <dbReference type="Proteomes" id="UP000322084"/>
    </source>
</evidence>
<feature type="transmembrane region" description="Helical" evidence="1">
    <location>
        <begin position="72"/>
        <end position="94"/>
    </location>
</feature>
<dbReference type="EMBL" id="BKCL01000003">
    <property type="protein sequence ID" value="GEQ97609.1"/>
    <property type="molecule type" value="Genomic_DNA"/>
</dbReference>
<evidence type="ECO:0000313" key="3">
    <source>
        <dbReference type="EMBL" id="GER01921.1"/>
    </source>
</evidence>
<dbReference type="Proteomes" id="UP000322084">
    <property type="component" value="Unassembled WGS sequence"/>
</dbReference>
<gene>
    <name evidence="2" type="ORF">JCM17844_12460</name>
    <name evidence="3" type="ORF">JCM17845_25440</name>
</gene>
<evidence type="ECO:0008006" key="6">
    <source>
        <dbReference type="Google" id="ProtNLM"/>
    </source>
</evidence>
<accession>A0A5A7N0X1</accession>
<comment type="caution">
    <text evidence="2">The sequence shown here is derived from an EMBL/GenBank/DDBJ whole genome shotgun (WGS) entry which is preliminary data.</text>
</comment>
<feature type="transmembrane region" description="Helical" evidence="1">
    <location>
        <begin position="12"/>
        <end position="30"/>
    </location>
</feature>
<reference evidence="4 5" key="1">
    <citation type="submission" date="2019-09" db="EMBL/GenBank/DDBJ databases">
        <title>NBRP : Genome information of microbial organism related human and environment.</title>
        <authorList>
            <person name="Hattori M."/>
            <person name="Oshima K."/>
            <person name="Inaba H."/>
            <person name="Suda W."/>
            <person name="Sakamoto M."/>
            <person name="Iino T."/>
            <person name="Kitahara M."/>
            <person name="Oshida Y."/>
            <person name="Iida T."/>
            <person name="Kudo T."/>
            <person name="Itoh T."/>
            <person name="Ohkuma M."/>
        </authorList>
    </citation>
    <scope>NUCLEOTIDE SEQUENCE [LARGE SCALE GENOMIC DNA]</scope>
    <source>
        <strain evidence="2 4">Hi-2</strain>
        <strain evidence="3 5">Mie-1</strain>
    </source>
</reference>